<dbReference type="AlphaFoldDB" id="A0A8J7QP38"/>
<dbReference type="PANTHER" id="PTHR10188">
    <property type="entry name" value="L-ASPARAGINASE"/>
    <property type="match status" value="1"/>
</dbReference>
<organism evidence="8 9">
    <name type="scientific">Acanthopleuribacter pedis</name>
    <dbReference type="NCBI Taxonomy" id="442870"/>
    <lineage>
        <taxon>Bacteria</taxon>
        <taxon>Pseudomonadati</taxon>
        <taxon>Acidobacteriota</taxon>
        <taxon>Holophagae</taxon>
        <taxon>Acanthopleuribacterales</taxon>
        <taxon>Acanthopleuribacteraceae</taxon>
        <taxon>Acanthopleuribacter</taxon>
    </lineage>
</organism>
<dbReference type="GO" id="GO:0016811">
    <property type="term" value="F:hydrolase activity, acting on carbon-nitrogen (but not peptide) bonds, in linear amides"/>
    <property type="evidence" value="ECO:0007669"/>
    <property type="project" value="UniProtKB-ARBA"/>
</dbReference>
<proteinExistence type="predicted"/>
<dbReference type="RefSeq" id="WP_207861998.1">
    <property type="nucleotide sequence ID" value="NZ_JAFREP010000030.1"/>
</dbReference>
<dbReference type="SUPFAM" id="SSF56235">
    <property type="entry name" value="N-terminal nucleophile aminohydrolases (Ntn hydrolases)"/>
    <property type="match status" value="1"/>
</dbReference>
<dbReference type="InterPro" id="IPR029055">
    <property type="entry name" value="Ntn_hydrolases_N"/>
</dbReference>
<evidence type="ECO:0000256" key="4">
    <source>
        <dbReference type="ARBA" id="ARBA00069124"/>
    </source>
</evidence>
<dbReference type="GO" id="GO:0005737">
    <property type="term" value="C:cytoplasm"/>
    <property type="evidence" value="ECO:0007669"/>
    <property type="project" value="TreeGrafter"/>
</dbReference>
<dbReference type="Proteomes" id="UP000664417">
    <property type="component" value="Unassembled WGS sequence"/>
</dbReference>
<evidence type="ECO:0000313" key="8">
    <source>
        <dbReference type="EMBL" id="MBO1322028.1"/>
    </source>
</evidence>
<feature type="site" description="Cleavage; by autolysis" evidence="7">
    <location>
        <begin position="168"/>
        <end position="169"/>
    </location>
</feature>
<feature type="active site" description="Nucleophile" evidence="5">
    <location>
        <position position="169"/>
    </location>
</feature>
<keyword evidence="3" id="KW-0068">Autocatalytic cleavage</keyword>
<sequence>MTRFAMAVHGGAWNIPDELWAAHQAGCRAAQAAGTAVLAKGGDAVSAVCAAIRVLEDDPTFDAGKGSFLNERGEVELDAGLMEGDQLHYGAVLGVARIQNPIDLARYIMEHNQHCVFFGEGAEALAGPAGLASVDPHSHVLPRERKRFETYRDQPEKLNSGVWRAAHDTVGALARDQHGNLAAGNSTGGIPNKQRNRVGDAALISSGLYADNEMGAAMCTGWGESIMRAGMLHQALAQLKAKGDSSEAAQAAAETAVNHLERRVGGYGGIVVMTRSGYCGAAFNTERMAFELPSKDS</sequence>
<dbReference type="GO" id="GO:0006508">
    <property type="term" value="P:proteolysis"/>
    <property type="evidence" value="ECO:0007669"/>
    <property type="project" value="UniProtKB-KW"/>
</dbReference>
<feature type="binding site" evidence="6">
    <location>
        <begin position="220"/>
        <end position="223"/>
    </location>
    <ligand>
        <name>substrate</name>
    </ligand>
</feature>
<dbReference type="FunFam" id="3.60.20.30:FF:000001">
    <property type="entry name" value="Isoaspartyl peptidase/L-asparaginase"/>
    <property type="match status" value="1"/>
</dbReference>
<evidence type="ECO:0000256" key="5">
    <source>
        <dbReference type="PIRSR" id="PIRSR600246-1"/>
    </source>
</evidence>
<keyword evidence="2" id="KW-0378">Hydrolase</keyword>
<keyword evidence="1" id="KW-0645">Protease</keyword>
<evidence type="ECO:0000256" key="3">
    <source>
        <dbReference type="ARBA" id="ARBA00022813"/>
    </source>
</evidence>
<gene>
    <name evidence="8" type="ORF">J3U88_26365</name>
</gene>
<evidence type="ECO:0000256" key="1">
    <source>
        <dbReference type="ARBA" id="ARBA00022670"/>
    </source>
</evidence>
<dbReference type="InterPro" id="IPR000246">
    <property type="entry name" value="Peptidase_T2"/>
</dbReference>
<reference evidence="8" key="1">
    <citation type="submission" date="2021-03" db="EMBL/GenBank/DDBJ databases">
        <authorList>
            <person name="Wang G."/>
        </authorList>
    </citation>
    <scope>NUCLEOTIDE SEQUENCE</scope>
    <source>
        <strain evidence="8">KCTC 12899</strain>
    </source>
</reference>
<keyword evidence="9" id="KW-1185">Reference proteome</keyword>
<dbReference type="PANTHER" id="PTHR10188:SF6">
    <property type="entry name" value="N(4)-(BETA-N-ACETYLGLUCOSAMINYL)-L-ASPARAGINASE"/>
    <property type="match status" value="1"/>
</dbReference>
<protein>
    <recommendedName>
        <fullName evidence="4">Isoaspartyl peptidase</fullName>
    </recommendedName>
</protein>
<dbReference type="EMBL" id="JAFREP010000030">
    <property type="protein sequence ID" value="MBO1322028.1"/>
    <property type="molecule type" value="Genomic_DNA"/>
</dbReference>
<dbReference type="Gene3D" id="3.60.20.30">
    <property type="entry name" value="(Glycosyl)asparaginase"/>
    <property type="match status" value="1"/>
</dbReference>
<dbReference type="GO" id="GO:0008233">
    <property type="term" value="F:peptidase activity"/>
    <property type="evidence" value="ECO:0007669"/>
    <property type="project" value="UniProtKB-KW"/>
</dbReference>
<evidence type="ECO:0000256" key="7">
    <source>
        <dbReference type="PIRSR" id="PIRSR600246-3"/>
    </source>
</evidence>
<comment type="caution">
    <text evidence="8">The sequence shown here is derived from an EMBL/GenBank/DDBJ whole genome shotgun (WGS) entry which is preliminary data.</text>
</comment>
<evidence type="ECO:0000313" key="9">
    <source>
        <dbReference type="Proteomes" id="UP000664417"/>
    </source>
</evidence>
<dbReference type="Pfam" id="PF01112">
    <property type="entry name" value="Asparaginase_2"/>
    <property type="match status" value="1"/>
</dbReference>
<evidence type="ECO:0000256" key="2">
    <source>
        <dbReference type="ARBA" id="ARBA00022801"/>
    </source>
</evidence>
<feature type="binding site" evidence="6">
    <location>
        <begin position="197"/>
        <end position="200"/>
    </location>
    <ligand>
        <name>substrate</name>
    </ligand>
</feature>
<evidence type="ECO:0000256" key="6">
    <source>
        <dbReference type="PIRSR" id="PIRSR600246-2"/>
    </source>
</evidence>
<name>A0A8J7QP38_9BACT</name>
<accession>A0A8J7QP38</accession>